<dbReference type="SUPFAM" id="SSF53822">
    <property type="entry name" value="Periplasmic binding protein-like I"/>
    <property type="match status" value="1"/>
</dbReference>
<protein>
    <submittedName>
        <fullName evidence="6">Ribose transport system substrate-binding protein</fullName>
    </submittedName>
</protein>
<feature type="signal peptide" evidence="4">
    <location>
        <begin position="1"/>
        <end position="27"/>
    </location>
</feature>
<dbReference type="RefSeq" id="WP_310313311.1">
    <property type="nucleotide sequence ID" value="NZ_JAVDWU010000002.1"/>
</dbReference>
<keyword evidence="7" id="KW-1185">Reference proteome</keyword>
<dbReference type="InterPro" id="IPR025997">
    <property type="entry name" value="SBP_2_dom"/>
</dbReference>
<evidence type="ECO:0000259" key="5">
    <source>
        <dbReference type="Pfam" id="PF13407"/>
    </source>
</evidence>
<dbReference type="CDD" id="cd19996">
    <property type="entry name" value="PBP1_ABC_sugar_binding-like"/>
    <property type="match status" value="1"/>
</dbReference>
<sequence>MAELTTRAFLKIGALATALALCGPARAAEVELLPNGLLTPTTKEQTQSDQFKKAGTWRIGVSTPGVGNTWIVQMIQEMKFAAAQRKEIVEFIFTEANWQPAKQVADVEDLLTRKVDALILAPMSAGIGAPLADKAVKTGIPVVVFGAFGKAMQSTVEIGAGGEVFGQQGGEFLRKELKGKGNIWAIRGVAGVDEETLRYNGFRKALAGSDVKITQELFGDWSYAKGKQVCENLVLSGNQVDAIWFSGAEMTRACIDVFKESGKPLVPMTGEGNNGFLRVWKSTGVKSVAPQFTPGVGAALVRATVALLEGKPLYRTYFSAPPAITQAELDKHFRPDLSDAYWLPSTLPEATLKETFKR</sequence>
<dbReference type="PANTHER" id="PTHR46847">
    <property type="entry name" value="D-ALLOSE-BINDING PERIPLASMIC PROTEIN-RELATED"/>
    <property type="match status" value="1"/>
</dbReference>
<comment type="subcellular location">
    <subcellularLocation>
        <location evidence="1">Cell envelope</location>
    </subcellularLocation>
</comment>
<feature type="chain" id="PRO_5045410317" evidence="4">
    <location>
        <begin position="28"/>
        <end position="358"/>
    </location>
</feature>
<reference evidence="6 7" key="1">
    <citation type="submission" date="2023-07" db="EMBL/GenBank/DDBJ databases">
        <title>Sorghum-associated microbial communities from plants grown in Nebraska, USA.</title>
        <authorList>
            <person name="Schachtman D."/>
        </authorList>
    </citation>
    <scope>NUCLEOTIDE SEQUENCE [LARGE SCALE GENOMIC DNA]</scope>
    <source>
        <strain evidence="6 7">4249</strain>
    </source>
</reference>
<dbReference type="Pfam" id="PF13407">
    <property type="entry name" value="Peripla_BP_4"/>
    <property type="match status" value="1"/>
</dbReference>
<keyword evidence="3 4" id="KW-0732">Signal</keyword>
<dbReference type="EMBL" id="JAVDWU010000002">
    <property type="protein sequence ID" value="MDR7149408.1"/>
    <property type="molecule type" value="Genomic_DNA"/>
</dbReference>
<evidence type="ECO:0000256" key="3">
    <source>
        <dbReference type="ARBA" id="ARBA00022729"/>
    </source>
</evidence>
<comment type="caution">
    <text evidence="6">The sequence shown here is derived from an EMBL/GenBank/DDBJ whole genome shotgun (WGS) entry which is preliminary data.</text>
</comment>
<accession>A0ABU1WJH6</accession>
<dbReference type="PROSITE" id="PS51318">
    <property type="entry name" value="TAT"/>
    <property type="match status" value="1"/>
</dbReference>
<dbReference type="InterPro" id="IPR028082">
    <property type="entry name" value="Peripla_BP_I"/>
</dbReference>
<gene>
    <name evidence="6" type="ORF">J2W49_001357</name>
</gene>
<evidence type="ECO:0000256" key="4">
    <source>
        <dbReference type="SAM" id="SignalP"/>
    </source>
</evidence>
<organism evidence="6 7">
    <name type="scientific">Hydrogenophaga palleronii</name>
    <dbReference type="NCBI Taxonomy" id="65655"/>
    <lineage>
        <taxon>Bacteria</taxon>
        <taxon>Pseudomonadati</taxon>
        <taxon>Pseudomonadota</taxon>
        <taxon>Betaproteobacteria</taxon>
        <taxon>Burkholderiales</taxon>
        <taxon>Comamonadaceae</taxon>
        <taxon>Hydrogenophaga</taxon>
    </lineage>
</organism>
<dbReference type="PANTHER" id="PTHR46847:SF1">
    <property type="entry name" value="D-ALLOSE-BINDING PERIPLASMIC PROTEIN-RELATED"/>
    <property type="match status" value="1"/>
</dbReference>
<dbReference type="InterPro" id="IPR006311">
    <property type="entry name" value="TAT_signal"/>
</dbReference>
<evidence type="ECO:0000256" key="2">
    <source>
        <dbReference type="ARBA" id="ARBA00007639"/>
    </source>
</evidence>
<evidence type="ECO:0000256" key="1">
    <source>
        <dbReference type="ARBA" id="ARBA00004196"/>
    </source>
</evidence>
<name>A0ABU1WJH6_9BURK</name>
<feature type="domain" description="Periplasmic binding protein" evidence="5">
    <location>
        <begin position="59"/>
        <end position="311"/>
    </location>
</feature>
<dbReference type="Gene3D" id="3.40.50.2300">
    <property type="match status" value="2"/>
</dbReference>
<dbReference type="Proteomes" id="UP001265700">
    <property type="component" value="Unassembled WGS sequence"/>
</dbReference>
<comment type="similarity">
    <text evidence="2">Belongs to the bacterial solute-binding protein 2 family.</text>
</comment>
<proteinExistence type="inferred from homology"/>
<evidence type="ECO:0000313" key="6">
    <source>
        <dbReference type="EMBL" id="MDR7149408.1"/>
    </source>
</evidence>
<evidence type="ECO:0000313" key="7">
    <source>
        <dbReference type="Proteomes" id="UP001265700"/>
    </source>
</evidence>